<evidence type="ECO:0000313" key="2">
    <source>
        <dbReference type="Proteomes" id="UP001292094"/>
    </source>
</evidence>
<keyword evidence="2" id="KW-1185">Reference proteome</keyword>
<protein>
    <submittedName>
        <fullName evidence="1">Uncharacterized protein</fullName>
    </submittedName>
</protein>
<accession>A0AAE1UCM6</accession>
<organism evidence="1 2">
    <name type="scientific">Petrolisthes manimaculis</name>
    <dbReference type="NCBI Taxonomy" id="1843537"/>
    <lineage>
        <taxon>Eukaryota</taxon>
        <taxon>Metazoa</taxon>
        <taxon>Ecdysozoa</taxon>
        <taxon>Arthropoda</taxon>
        <taxon>Crustacea</taxon>
        <taxon>Multicrustacea</taxon>
        <taxon>Malacostraca</taxon>
        <taxon>Eumalacostraca</taxon>
        <taxon>Eucarida</taxon>
        <taxon>Decapoda</taxon>
        <taxon>Pleocyemata</taxon>
        <taxon>Anomura</taxon>
        <taxon>Galatheoidea</taxon>
        <taxon>Porcellanidae</taxon>
        <taxon>Petrolisthes</taxon>
    </lineage>
</organism>
<comment type="caution">
    <text evidence="1">The sequence shown here is derived from an EMBL/GenBank/DDBJ whole genome shotgun (WGS) entry which is preliminary data.</text>
</comment>
<gene>
    <name evidence="1" type="ORF">Pmani_014862</name>
</gene>
<name>A0AAE1UCM6_9EUCA</name>
<sequence>MMVGVSGGGVVSEAEAGWTSPSGCHRAKTASRRRGKFTITVSWQRGGNGLLRRGAGGRLSPGHGYNTAKVVQDLRRGSNDARNAPVFQNPESSRMCHNLLYCPIARPL</sequence>
<proteinExistence type="predicted"/>
<dbReference type="AlphaFoldDB" id="A0AAE1UCM6"/>
<dbReference type="Proteomes" id="UP001292094">
    <property type="component" value="Unassembled WGS sequence"/>
</dbReference>
<reference evidence="1" key="1">
    <citation type="submission" date="2023-11" db="EMBL/GenBank/DDBJ databases">
        <title>Genome assemblies of two species of porcelain crab, Petrolisthes cinctipes and Petrolisthes manimaculis (Anomura: Porcellanidae).</title>
        <authorList>
            <person name="Angst P."/>
        </authorList>
    </citation>
    <scope>NUCLEOTIDE SEQUENCE</scope>
    <source>
        <strain evidence="1">PB745_02</strain>
        <tissue evidence="1">Gill</tissue>
    </source>
</reference>
<evidence type="ECO:0000313" key="1">
    <source>
        <dbReference type="EMBL" id="KAK4313819.1"/>
    </source>
</evidence>
<dbReference type="EMBL" id="JAWZYT010001266">
    <property type="protein sequence ID" value="KAK4313819.1"/>
    <property type="molecule type" value="Genomic_DNA"/>
</dbReference>